<accession>A0A4W3HQQ9</accession>
<feature type="compositionally biased region" description="Low complexity" evidence="3">
    <location>
        <begin position="779"/>
        <end position="792"/>
    </location>
</feature>
<protein>
    <submittedName>
        <fullName evidence="4">Centromere protein J-like</fullName>
    </submittedName>
</protein>
<feature type="region of interest" description="Disordered" evidence="3">
    <location>
        <begin position="330"/>
        <end position="395"/>
    </location>
</feature>
<feature type="compositionally biased region" description="Basic and acidic residues" evidence="3">
    <location>
        <begin position="815"/>
        <end position="830"/>
    </location>
</feature>
<dbReference type="GO" id="GO:0015631">
    <property type="term" value="F:tubulin binding"/>
    <property type="evidence" value="ECO:0007669"/>
    <property type="project" value="TreeGrafter"/>
</dbReference>
<reference evidence="5" key="1">
    <citation type="journal article" date="2006" name="Science">
        <title>Ancient noncoding elements conserved in the human genome.</title>
        <authorList>
            <person name="Venkatesh B."/>
            <person name="Kirkness E.F."/>
            <person name="Loh Y.H."/>
            <person name="Halpern A.L."/>
            <person name="Lee A.P."/>
            <person name="Johnson J."/>
            <person name="Dandona N."/>
            <person name="Viswanathan L.D."/>
            <person name="Tay A."/>
            <person name="Venter J.C."/>
            <person name="Strausberg R.L."/>
            <person name="Brenner S."/>
        </authorList>
    </citation>
    <scope>NUCLEOTIDE SEQUENCE [LARGE SCALE GENOMIC DNA]</scope>
</reference>
<dbReference type="GO" id="GO:0060271">
    <property type="term" value="P:cilium assembly"/>
    <property type="evidence" value="ECO:0007669"/>
    <property type="project" value="TreeGrafter"/>
</dbReference>
<dbReference type="GO" id="GO:0005814">
    <property type="term" value="C:centriole"/>
    <property type="evidence" value="ECO:0007669"/>
    <property type="project" value="TreeGrafter"/>
</dbReference>
<evidence type="ECO:0000313" key="5">
    <source>
        <dbReference type="Proteomes" id="UP000314986"/>
    </source>
</evidence>
<feature type="compositionally biased region" description="Polar residues" evidence="3">
    <location>
        <begin position="378"/>
        <end position="395"/>
    </location>
</feature>
<feature type="region of interest" description="Disordered" evidence="3">
    <location>
        <begin position="764"/>
        <end position="856"/>
    </location>
</feature>
<feature type="region of interest" description="Disordered" evidence="3">
    <location>
        <begin position="670"/>
        <end position="725"/>
    </location>
</feature>
<evidence type="ECO:0000313" key="4">
    <source>
        <dbReference type="Ensembl" id="ENSCMIP00000019638.1"/>
    </source>
</evidence>
<keyword evidence="2" id="KW-0175">Coiled coil</keyword>
<dbReference type="GeneTree" id="ENSGT00530000063927"/>
<dbReference type="Ensembl" id="ENSCMIT00000020004.1">
    <property type="protein sequence ID" value="ENSCMIP00000019638.1"/>
    <property type="gene ID" value="ENSCMIG00000009133.1"/>
</dbReference>
<dbReference type="PANTHER" id="PTHR10331">
    <property type="entry name" value="T COMPLEX PROTEIN 10"/>
    <property type="match status" value="1"/>
</dbReference>
<feature type="region of interest" description="Disordered" evidence="3">
    <location>
        <begin position="617"/>
        <end position="651"/>
    </location>
</feature>
<reference evidence="4" key="4">
    <citation type="submission" date="2025-08" db="UniProtKB">
        <authorList>
            <consortium name="Ensembl"/>
        </authorList>
    </citation>
    <scope>IDENTIFICATION</scope>
</reference>
<feature type="compositionally biased region" description="Basic residues" evidence="3">
    <location>
        <begin position="365"/>
        <end position="374"/>
    </location>
</feature>
<organism evidence="4 5">
    <name type="scientific">Callorhinchus milii</name>
    <name type="common">Ghost shark</name>
    <dbReference type="NCBI Taxonomy" id="7868"/>
    <lineage>
        <taxon>Eukaryota</taxon>
        <taxon>Metazoa</taxon>
        <taxon>Chordata</taxon>
        <taxon>Craniata</taxon>
        <taxon>Vertebrata</taxon>
        <taxon>Chondrichthyes</taxon>
        <taxon>Holocephali</taxon>
        <taxon>Chimaeriformes</taxon>
        <taxon>Callorhinchidae</taxon>
        <taxon>Callorhinchus</taxon>
    </lineage>
</organism>
<feature type="compositionally biased region" description="Basic and acidic residues" evidence="3">
    <location>
        <begin position="1"/>
        <end position="21"/>
    </location>
</feature>
<evidence type="ECO:0000256" key="3">
    <source>
        <dbReference type="SAM" id="MobiDB-lite"/>
    </source>
</evidence>
<proteinExistence type="inferred from homology"/>
<feature type="region of interest" description="Disordered" evidence="3">
    <location>
        <begin position="1"/>
        <end position="26"/>
    </location>
</feature>
<evidence type="ECO:0000256" key="2">
    <source>
        <dbReference type="SAM" id="Coils"/>
    </source>
</evidence>
<dbReference type="AlphaFoldDB" id="A0A4W3HQQ9"/>
<feature type="compositionally biased region" description="Polar residues" evidence="3">
    <location>
        <begin position="617"/>
        <end position="629"/>
    </location>
</feature>
<reference evidence="5" key="2">
    <citation type="journal article" date="2007" name="PLoS Biol.">
        <title>Survey sequencing and comparative analysis of the elephant shark (Callorhinchus milii) genome.</title>
        <authorList>
            <person name="Venkatesh B."/>
            <person name="Kirkness E.F."/>
            <person name="Loh Y.H."/>
            <person name="Halpern A.L."/>
            <person name="Lee A.P."/>
            <person name="Johnson J."/>
            <person name="Dandona N."/>
            <person name="Viswanathan L.D."/>
            <person name="Tay A."/>
            <person name="Venter J.C."/>
            <person name="Strausberg R.L."/>
            <person name="Brenner S."/>
        </authorList>
    </citation>
    <scope>NUCLEOTIDE SEQUENCE [LARGE SCALE GENOMIC DNA]</scope>
</reference>
<feature type="region of interest" description="Disordered" evidence="3">
    <location>
        <begin position="730"/>
        <end position="749"/>
    </location>
</feature>
<feature type="coiled-coil region" evidence="2">
    <location>
        <begin position="439"/>
        <end position="591"/>
    </location>
</feature>
<dbReference type="STRING" id="7868.ENSCMIP00000019638"/>
<dbReference type="Proteomes" id="UP000314986">
    <property type="component" value="Unassembled WGS sequence"/>
</dbReference>
<name>A0A4W3HQQ9_CALMI</name>
<keyword evidence="5" id="KW-1185">Reference proteome</keyword>
<dbReference type="GO" id="GO:0061511">
    <property type="term" value="P:centriole elongation"/>
    <property type="evidence" value="ECO:0007669"/>
    <property type="project" value="TreeGrafter"/>
</dbReference>
<gene>
    <name evidence="4" type="primary">si:ch211-140l13.3</name>
</gene>
<dbReference type="InParanoid" id="A0A4W3HQQ9"/>
<reference evidence="5" key="3">
    <citation type="journal article" date="2014" name="Nature">
        <title>Elephant shark genome provides unique insights into gnathostome evolution.</title>
        <authorList>
            <consortium name="International Elephant Shark Genome Sequencing Consortium"/>
            <person name="Venkatesh B."/>
            <person name="Lee A.P."/>
            <person name="Ravi V."/>
            <person name="Maurya A.K."/>
            <person name="Lian M.M."/>
            <person name="Swann J.B."/>
            <person name="Ohta Y."/>
            <person name="Flajnik M.F."/>
            <person name="Sutoh Y."/>
            <person name="Kasahara M."/>
            <person name="Hoon S."/>
            <person name="Gangu V."/>
            <person name="Roy S.W."/>
            <person name="Irimia M."/>
            <person name="Korzh V."/>
            <person name="Kondrychyn I."/>
            <person name="Lim Z.W."/>
            <person name="Tay B.H."/>
            <person name="Tohari S."/>
            <person name="Kong K.W."/>
            <person name="Ho S."/>
            <person name="Lorente-Galdos B."/>
            <person name="Quilez J."/>
            <person name="Marques-Bonet T."/>
            <person name="Raney B.J."/>
            <person name="Ingham P.W."/>
            <person name="Tay A."/>
            <person name="Hillier L.W."/>
            <person name="Minx P."/>
            <person name="Boehm T."/>
            <person name="Wilson R.K."/>
            <person name="Brenner S."/>
            <person name="Warren W.C."/>
        </authorList>
    </citation>
    <scope>NUCLEOTIDE SEQUENCE [LARGE SCALE GENOMIC DNA]</scope>
</reference>
<dbReference type="OMA" id="MRNAKSH"/>
<evidence type="ECO:0000256" key="1">
    <source>
        <dbReference type="ARBA" id="ARBA00005627"/>
    </source>
</evidence>
<dbReference type="PANTHER" id="PTHR10331:SF25">
    <property type="entry name" value="T-COMPLEX PROTEIN 10A-RELATED"/>
    <property type="match status" value="1"/>
</dbReference>
<sequence>MMSGSKDHRQHDKLDEIKNSTDEGIQSDINAPELMNKFELSCKHCNDRNNACQHLKEGIKTVGGNSEEETQGHAPGSKSLNFHILECQNLIQFESNLPNQSSNHVLPESITKLNQEQHVWQSQESVNELSMPFNTSSYLACSLEQQNSNRDGVVKQDIALFQEQIEKEQGDKRNNADSSKGLDRKKVGFKKLNDQIVQVDGLLYCSENVQNQEVQDGEMHRDTSTGLILHTNNEQNGLIIGFKSKNEHHRTAHTKASSTDTEDDDPKSQCHQQLTKETAQKYNHIDNHLDLSDDADYASDLPSGLEDLEVQTFQCSAHSKSSLEKYNVLSSTTSSSGENEIRGRKPNAPLRRCLFPHNRSTKEKSKVRRRKSKFSKSNAGSLVDNQPNDSKQSNLEQPSAIDLEGRLLPSPNSKPKVIMQCDLLEPKAINEKVQDGVQSKLLQDKLQQLEAEIDRFRAENNTLVKMKEEQELAMENLRKRMDLFEHKKTEEMARLEEYKKEEMKKLQKERRLSEKTTMAAKAMLDRREREEMELLKQQLGQLQEELRKNESGWATSHNHLQNQIQLLTKENNDLRGEVKAIEHQRQEAVRKAETAALISRIAETPVSDAILKGTLQPVSRSARSRSSTPCGRKMTFDGRQTPVDPELKAGGKAEVKLEAQKKEMREIQERVSVRLQTRSATPTERRRLFQNRSTPDLEMSIQRANSARQRGHDRKSPVPSLNLSVFPETNSTLHARGPQSSSNSGSSEDVLHMPAHSIEQMVEDVPSARTPRAAAKLPVTETSRTRSTAETVSRCREKPPIGRRSHSATPVGRRTPVDRKQLTFDLEQKSMRPHSALSRRESISSKSIITNEDVQE</sequence>
<feature type="region of interest" description="Disordered" evidence="3">
    <location>
        <begin position="243"/>
        <end position="271"/>
    </location>
</feature>
<dbReference type="GO" id="GO:0005813">
    <property type="term" value="C:centrosome"/>
    <property type="evidence" value="ECO:0007669"/>
    <property type="project" value="TreeGrafter"/>
</dbReference>
<comment type="similarity">
    <text evidence="1">Belongs to the TCP10 family.</text>
</comment>
<dbReference type="InterPro" id="IPR026581">
    <property type="entry name" value="TCP10L/CENPJ"/>
</dbReference>
<reference evidence="4" key="5">
    <citation type="submission" date="2025-09" db="UniProtKB">
        <authorList>
            <consortium name="Ensembl"/>
        </authorList>
    </citation>
    <scope>IDENTIFICATION</scope>
</reference>